<dbReference type="SUPFAM" id="SSF51445">
    <property type="entry name" value="(Trans)glycosidases"/>
    <property type="match status" value="1"/>
</dbReference>
<dbReference type="Pfam" id="PF16353">
    <property type="entry name" value="LacZ_4"/>
    <property type="match status" value="1"/>
</dbReference>
<dbReference type="EMBL" id="BAABIQ010000006">
    <property type="protein sequence ID" value="GAA4785701.1"/>
    <property type="molecule type" value="Genomic_DNA"/>
</dbReference>
<accession>A0ABP9AUU3</accession>
<keyword evidence="8" id="KW-0326">Glycosidase</keyword>
<dbReference type="InterPro" id="IPR032312">
    <property type="entry name" value="LacZ_4"/>
</dbReference>
<evidence type="ECO:0000313" key="12">
    <source>
        <dbReference type="Proteomes" id="UP001501411"/>
    </source>
</evidence>
<dbReference type="Gene3D" id="2.60.40.10">
    <property type="entry name" value="Immunoglobulins"/>
    <property type="match status" value="2"/>
</dbReference>
<dbReference type="InterPro" id="IPR006104">
    <property type="entry name" value="Glyco_hydro_2_N"/>
</dbReference>
<comment type="similarity">
    <text evidence="3">Belongs to the glycosyl hydrolase 2 family.</text>
</comment>
<evidence type="ECO:0000256" key="3">
    <source>
        <dbReference type="ARBA" id="ARBA00007401"/>
    </source>
</evidence>
<keyword evidence="12" id="KW-1185">Reference proteome</keyword>
<evidence type="ECO:0000259" key="10">
    <source>
        <dbReference type="SMART" id="SM01038"/>
    </source>
</evidence>
<sequence>MKSYFSFFFAVILQQSVQAGHVPINNQQNAPIPKEIEDPTCIGIHKEPAHATLMPYANLAEALGANRHASSLSQSLNGTWKFNWVNTPEKRPVDFYKPSFDVSHWDDIPVPSNWQVLGYGTPYYRNIGYTFQADFPYVMHEPPAEYTAFGERNPVGSYRRDFDVPNSWNGNQVWITFDGVDAGFFLWINGQKVGYSVNSRNAAEFDITPYIKPGKNTVAVEVYRYTTGSYLEDQDMWRLSGIFRNVTLWTSPKLHIRDYFVKTDLDQQYKDASLMVETKVKNYADKASAKQKINVTLYDGSKKIASKETILPAIPAGEEVTLATKLAVKNPRKWTAETPNLYTTVIKRVNVGKDEEILSARTGFREIEIKGRQFLVNGVPIKLKGVNRHEHWPEVGHAITEEQMIWDLEVIKQGNCNHIRTCHYSDDPRWYELCDEYGIYVLAEANVECHGLSNRFNEEPLMKDAIVDRNTANVQNFKNHPSVIIWSLGNECGSGGTNFRTALQAIRNIDSSRPTHYEGFGIGKDNPADLDSRMYTGPAEVESLATDTSFTKPFYLCEYAHAMFNSMGSIGDYNDLFDKYPNLLGGAVWEYQDQGLWNRRNPAHPILAFGGGFGEFPNDHYFIHKGVVASDRSPKPHYPELKHAYQWISVIPVDLATGKIRIRNRYQFHNLKDYKGYWMLSKDGAEISHGEIGQLNIPAGKEQEWTIPIDVAQLSAPGEYFVRIWFTLIHDELWAKQGYEIASQQLQLPLSKRADLIFPANGSSRLSVKDEDSLLSIKGSTFNMTFNKKLGNFTDITHQGVPLLAYQQGPVLHLWRAPHQKDDMWANEGWEKAGLKVLSWHVDDVEVQSVDTQEVKIAVSLTGYGRNNFTVTHRVQYTVYGDGTIQVDNEVTPSDPNLVLARMGVRLFLNKQMKQLTYFGRGPWENYSDRKRAAEVNLYHNDVRKELTPYEKPLEGGNHEDVRWLQLADSSGVGLKIVSYDDLLQFSAVPYSDEQMENTEYRIDLPKSNATVLCISHQTLGVGSNACGPRPLPPYIVKAEPAKFSYRIQPSK</sequence>
<evidence type="ECO:0000256" key="8">
    <source>
        <dbReference type="ARBA" id="ARBA00023295"/>
    </source>
</evidence>
<dbReference type="RefSeq" id="WP_345230824.1">
    <property type="nucleotide sequence ID" value="NZ_BAABIQ010000006.1"/>
</dbReference>
<dbReference type="PANTHER" id="PTHR46323">
    <property type="entry name" value="BETA-GALACTOSIDASE"/>
    <property type="match status" value="1"/>
</dbReference>
<dbReference type="InterPro" id="IPR050347">
    <property type="entry name" value="Bact_Beta-galactosidase"/>
</dbReference>
<dbReference type="GO" id="GO:0016787">
    <property type="term" value="F:hydrolase activity"/>
    <property type="evidence" value="ECO:0007669"/>
    <property type="project" value="UniProtKB-KW"/>
</dbReference>
<feature type="domain" description="Beta galactosidase small chain/" evidence="10">
    <location>
        <begin position="776"/>
        <end position="1049"/>
    </location>
</feature>
<dbReference type="InterPro" id="IPR006102">
    <property type="entry name" value="Ig-like_GH2"/>
</dbReference>
<evidence type="ECO:0000256" key="5">
    <source>
        <dbReference type="ARBA" id="ARBA00012756"/>
    </source>
</evidence>
<name>A0ABP9AUU3_9SPHI</name>
<dbReference type="InterPro" id="IPR011013">
    <property type="entry name" value="Gal_mutarotase_sf_dom"/>
</dbReference>
<evidence type="ECO:0000256" key="1">
    <source>
        <dbReference type="ARBA" id="ARBA00001412"/>
    </source>
</evidence>
<dbReference type="PANTHER" id="PTHR46323:SF2">
    <property type="entry name" value="BETA-GALACTOSIDASE"/>
    <property type="match status" value="1"/>
</dbReference>
<keyword evidence="7" id="KW-0106">Calcium</keyword>
<comment type="caution">
    <text evidence="11">The sequence shown here is derived from an EMBL/GenBank/DDBJ whole genome shotgun (WGS) entry which is preliminary data.</text>
</comment>
<comment type="catalytic activity">
    <reaction evidence="1">
        <text>Hydrolysis of terminal non-reducing beta-D-galactose residues in beta-D-galactosides.</text>
        <dbReference type="EC" id="3.2.1.23"/>
    </reaction>
</comment>
<evidence type="ECO:0000256" key="9">
    <source>
        <dbReference type="ARBA" id="ARBA00032230"/>
    </source>
</evidence>
<dbReference type="PROSITE" id="PS00608">
    <property type="entry name" value="GLYCOSYL_HYDROL_F2_2"/>
    <property type="match status" value="1"/>
</dbReference>
<reference evidence="12" key="1">
    <citation type="journal article" date="2019" name="Int. J. Syst. Evol. Microbiol.">
        <title>The Global Catalogue of Microorganisms (GCM) 10K type strain sequencing project: providing services to taxonomists for standard genome sequencing and annotation.</title>
        <authorList>
            <consortium name="The Broad Institute Genomics Platform"/>
            <consortium name="The Broad Institute Genome Sequencing Center for Infectious Disease"/>
            <person name="Wu L."/>
            <person name="Ma J."/>
        </authorList>
    </citation>
    <scope>NUCLEOTIDE SEQUENCE [LARGE SCALE GENOMIC DNA]</scope>
    <source>
        <strain evidence="12">JCM 18200</strain>
    </source>
</reference>
<dbReference type="PRINTS" id="PR00132">
    <property type="entry name" value="GLHYDRLASE2"/>
</dbReference>
<evidence type="ECO:0000256" key="7">
    <source>
        <dbReference type="ARBA" id="ARBA00022837"/>
    </source>
</evidence>
<dbReference type="InterPro" id="IPR023232">
    <property type="entry name" value="Glyco_hydro_2_AS"/>
</dbReference>
<gene>
    <name evidence="11" type="ORF">GCM10023231_11970</name>
</gene>
<dbReference type="Proteomes" id="UP001501411">
    <property type="component" value="Unassembled WGS sequence"/>
</dbReference>
<dbReference type="InterPro" id="IPR014718">
    <property type="entry name" value="GH-type_carb-bd"/>
</dbReference>
<dbReference type="SUPFAM" id="SSF49785">
    <property type="entry name" value="Galactose-binding domain-like"/>
    <property type="match status" value="1"/>
</dbReference>
<dbReference type="Pfam" id="PF00703">
    <property type="entry name" value="Glyco_hydro_2"/>
    <property type="match status" value="1"/>
</dbReference>
<proteinExistence type="inferred from homology"/>
<dbReference type="Pfam" id="PF02837">
    <property type="entry name" value="Glyco_hydro_2_N"/>
    <property type="match status" value="1"/>
</dbReference>
<dbReference type="InterPro" id="IPR004199">
    <property type="entry name" value="B-gal_small/dom_5"/>
</dbReference>
<keyword evidence="6 11" id="KW-0378">Hydrolase</keyword>
<protein>
    <recommendedName>
        <fullName evidence="5">beta-galactosidase</fullName>
        <ecNumber evidence="5">3.2.1.23</ecNumber>
    </recommendedName>
    <alternativeName>
        <fullName evidence="9">Lactase</fullName>
    </alternativeName>
</protein>
<comment type="cofactor">
    <cofactor evidence="2">
        <name>Ca(2+)</name>
        <dbReference type="ChEBI" id="CHEBI:29108"/>
    </cofactor>
</comment>
<dbReference type="Gene3D" id="2.60.120.260">
    <property type="entry name" value="Galactose-binding domain-like"/>
    <property type="match status" value="1"/>
</dbReference>
<evidence type="ECO:0000256" key="4">
    <source>
        <dbReference type="ARBA" id="ARBA00011245"/>
    </source>
</evidence>
<dbReference type="SMART" id="SM01038">
    <property type="entry name" value="Bgal_small_N"/>
    <property type="match status" value="1"/>
</dbReference>
<dbReference type="InterPro" id="IPR008979">
    <property type="entry name" value="Galactose-bd-like_sf"/>
</dbReference>
<dbReference type="Gene3D" id="3.20.20.80">
    <property type="entry name" value="Glycosidases"/>
    <property type="match status" value="1"/>
</dbReference>
<dbReference type="Pfam" id="PF02836">
    <property type="entry name" value="Glyco_hydro_2_C"/>
    <property type="match status" value="1"/>
</dbReference>
<dbReference type="InterPro" id="IPR036156">
    <property type="entry name" value="Beta-gal/glucu_dom_sf"/>
</dbReference>
<evidence type="ECO:0000256" key="2">
    <source>
        <dbReference type="ARBA" id="ARBA00001913"/>
    </source>
</evidence>
<organism evidence="11 12">
    <name type="scientific">Olivibacter ginsenosidimutans</name>
    <dbReference type="NCBI Taxonomy" id="1176537"/>
    <lineage>
        <taxon>Bacteria</taxon>
        <taxon>Pseudomonadati</taxon>
        <taxon>Bacteroidota</taxon>
        <taxon>Sphingobacteriia</taxon>
        <taxon>Sphingobacteriales</taxon>
        <taxon>Sphingobacteriaceae</taxon>
        <taxon>Olivibacter</taxon>
    </lineage>
</organism>
<evidence type="ECO:0000313" key="11">
    <source>
        <dbReference type="EMBL" id="GAA4785701.1"/>
    </source>
</evidence>
<dbReference type="InterPro" id="IPR017853">
    <property type="entry name" value="GH"/>
</dbReference>
<dbReference type="SUPFAM" id="SSF49303">
    <property type="entry name" value="beta-Galactosidase/glucuronidase domain"/>
    <property type="match status" value="2"/>
</dbReference>
<dbReference type="SUPFAM" id="SSF74650">
    <property type="entry name" value="Galactose mutarotase-like"/>
    <property type="match status" value="1"/>
</dbReference>
<dbReference type="InterPro" id="IPR006101">
    <property type="entry name" value="Glyco_hydro_2"/>
</dbReference>
<comment type="subunit">
    <text evidence="4">Monomer.</text>
</comment>
<dbReference type="EC" id="3.2.1.23" evidence="5"/>
<dbReference type="Pfam" id="PF02929">
    <property type="entry name" value="Bgal_small_N"/>
    <property type="match status" value="1"/>
</dbReference>
<dbReference type="InterPro" id="IPR006103">
    <property type="entry name" value="Glyco_hydro_2_cat"/>
</dbReference>
<dbReference type="Gene3D" id="2.70.98.10">
    <property type="match status" value="1"/>
</dbReference>
<dbReference type="InterPro" id="IPR013783">
    <property type="entry name" value="Ig-like_fold"/>
</dbReference>
<evidence type="ECO:0000256" key="6">
    <source>
        <dbReference type="ARBA" id="ARBA00022801"/>
    </source>
</evidence>